<evidence type="ECO:0000259" key="6">
    <source>
        <dbReference type="Pfam" id="PF09368"/>
    </source>
</evidence>
<keyword evidence="4" id="KW-0539">Nucleus</keyword>
<evidence type="ECO:0000256" key="5">
    <source>
        <dbReference type="SAM" id="MobiDB-lite"/>
    </source>
</evidence>
<name>A0AAD9RVV4_9HYME</name>
<sequence>MSGKKKLKNTFKVEDIEDIDTKEVSDSDDQYSKEDRDLLKKVRIKQAPENYDSDDEVYGLQNDEENEDDEMDDEQVDSMESDIEGLEDDFNIPDERAWGKKKRTYYSTDYVDPDYSSVSQKDLANAEIEEQEARSIQKRLAEQLDDADFGLDFIHITDNDEKAHKDEEQIVKADLTKLSKRQKQVLIQKESPEFLALVHDFKEYMNEAKNILAPFLELVKKGICPDCPAVAFIKTKYQIVLNYCINISFYLMLKAKRLPVNSHPVIKRLAQYRQLLSQLRSGEGNLLEQIQEILKIEMDGGSLYNISDESVTHFDKKKKVITTLEEKKKYQRQNSETSEDRESDYNTEDDKRYDTNNISDEDNEVELNVEKENQENKISEQIEDVEGKRAITYQIAKNKGLTPYRKKEQRNPRVKHRNKYRKAKIRRKGAVREVRKELTRYGGEISGIKASVKKSIKLK</sequence>
<reference evidence="7" key="1">
    <citation type="submission" date="2021-08" db="EMBL/GenBank/DDBJ databases">
        <authorList>
            <person name="Misof B."/>
            <person name="Oliver O."/>
            <person name="Podsiadlowski L."/>
            <person name="Donath A."/>
            <person name="Peters R."/>
            <person name="Mayer C."/>
            <person name="Rust J."/>
            <person name="Gunkel S."/>
            <person name="Lesny P."/>
            <person name="Martin S."/>
            <person name="Oeyen J.P."/>
            <person name="Petersen M."/>
            <person name="Panagiotis P."/>
            <person name="Wilbrandt J."/>
            <person name="Tanja T."/>
        </authorList>
    </citation>
    <scope>NUCLEOTIDE SEQUENCE</scope>
    <source>
        <strain evidence="7">GBR_01_08_01A</strain>
        <tissue evidence="7">Thorax + abdomen</tissue>
    </source>
</reference>
<evidence type="ECO:0000313" key="7">
    <source>
        <dbReference type="EMBL" id="KAK2586890.1"/>
    </source>
</evidence>
<dbReference type="Pfam" id="PF09368">
    <property type="entry name" value="Sas10"/>
    <property type="match status" value="1"/>
</dbReference>
<accession>A0AAD9RVV4</accession>
<dbReference type="GO" id="GO:0000462">
    <property type="term" value="P:maturation of SSU-rRNA from tricistronic rRNA transcript (SSU-rRNA, 5.8S rRNA, LSU-rRNA)"/>
    <property type="evidence" value="ECO:0007669"/>
    <property type="project" value="TreeGrafter"/>
</dbReference>
<evidence type="ECO:0000256" key="1">
    <source>
        <dbReference type="ARBA" id="ARBA00004123"/>
    </source>
</evidence>
<feature type="domain" description="Sas10 C-terminal" evidence="6">
    <location>
        <begin position="386"/>
        <end position="458"/>
    </location>
</feature>
<dbReference type="Pfam" id="PF04000">
    <property type="entry name" value="Sas10_Utp3"/>
    <property type="match status" value="1"/>
</dbReference>
<keyword evidence="8" id="KW-1185">Reference proteome</keyword>
<feature type="region of interest" description="Disordered" evidence="5">
    <location>
        <begin position="328"/>
        <end position="361"/>
    </location>
</feature>
<reference evidence="7" key="2">
    <citation type="journal article" date="2023" name="Commun. Biol.">
        <title>Intrasexual cuticular hydrocarbon dimorphism in a wasp sheds light on hydrocarbon biosynthesis genes in Hymenoptera.</title>
        <authorList>
            <person name="Moris V.C."/>
            <person name="Podsiadlowski L."/>
            <person name="Martin S."/>
            <person name="Oeyen J.P."/>
            <person name="Donath A."/>
            <person name="Petersen M."/>
            <person name="Wilbrandt J."/>
            <person name="Misof B."/>
            <person name="Liedtke D."/>
            <person name="Thamm M."/>
            <person name="Scheiner R."/>
            <person name="Schmitt T."/>
            <person name="Niehuis O."/>
        </authorList>
    </citation>
    <scope>NUCLEOTIDE SEQUENCE</scope>
    <source>
        <strain evidence="7">GBR_01_08_01A</strain>
    </source>
</reference>
<evidence type="ECO:0000256" key="2">
    <source>
        <dbReference type="ARBA" id="ARBA00010979"/>
    </source>
</evidence>
<protein>
    <recommendedName>
        <fullName evidence="6">Sas10 C-terminal domain-containing protein</fullName>
    </recommendedName>
</protein>
<evidence type="ECO:0000256" key="4">
    <source>
        <dbReference type="ARBA" id="ARBA00023242"/>
    </source>
</evidence>
<dbReference type="InterPro" id="IPR007146">
    <property type="entry name" value="Sas10/Utp3/C1D"/>
</dbReference>
<feature type="region of interest" description="Disordered" evidence="5">
    <location>
        <begin position="1"/>
        <end position="84"/>
    </location>
</feature>
<feature type="compositionally biased region" description="Basic and acidic residues" evidence="5">
    <location>
        <begin position="338"/>
        <end position="354"/>
    </location>
</feature>
<dbReference type="Proteomes" id="UP001258017">
    <property type="component" value="Unassembled WGS sequence"/>
</dbReference>
<proteinExistence type="inferred from homology"/>
<comment type="caution">
    <text evidence="7">The sequence shown here is derived from an EMBL/GenBank/DDBJ whole genome shotgun (WGS) entry which is preliminary data.</text>
</comment>
<evidence type="ECO:0000313" key="8">
    <source>
        <dbReference type="Proteomes" id="UP001258017"/>
    </source>
</evidence>
<feature type="region of interest" description="Disordered" evidence="5">
    <location>
        <begin position="405"/>
        <end position="428"/>
    </location>
</feature>
<dbReference type="AlphaFoldDB" id="A0AAD9RVV4"/>
<feature type="compositionally biased region" description="Basic and acidic residues" evidence="5">
    <location>
        <begin position="11"/>
        <end position="40"/>
    </location>
</feature>
<feature type="compositionally biased region" description="Acidic residues" evidence="5">
    <location>
        <begin position="51"/>
        <end position="84"/>
    </location>
</feature>
<dbReference type="EMBL" id="JAIFRP010000010">
    <property type="protein sequence ID" value="KAK2586890.1"/>
    <property type="molecule type" value="Genomic_DNA"/>
</dbReference>
<dbReference type="PANTHER" id="PTHR13237">
    <property type="entry name" value="SOMETHING ABOUT SILENCING PROTEIN 10-RELATED"/>
    <property type="match status" value="1"/>
</dbReference>
<comment type="subcellular location">
    <subcellularLocation>
        <location evidence="1">Nucleus</location>
    </subcellularLocation>
</comment>
<feature type="compositionally biased region" description="Basic residues" evidence="5">
    <location>
        <begin position="412"/>
        <end position="428"/>
    </location>
</feature>
<organism evidence="7 8">
    <name type="scientific">Odynerus spinipes</name>
    <dbReference type="NCBI Taxonomy" id="1348599"/>
    <lineage>
        <taxon>Eukaryota</taxon>
        <taxon>Metazoa</taxon>
        <taxon>Ecdysozoa</taxon>
        <taxon>Arthropoda</taxon>
        <taxon>Hexapoda</taxon>
        <taxon>Insecta</taxon>
        <taxon>Pterygota</taxon>
        <taxon>Neoptera</taxon>
        <taxon>Endopterygota</taxon>
        <taxon>Hymenoptera</taxon>
        <taxon>Apocrita</taxon>
        <taxon>Aculeata</taxon>
        <taxon>Vespoidea</taxon>
        <taxon>Vespidae</taxon>
        <taxon>Eumeninae</taxon>
        <taxon>Odynerus</taxon>
    </lineage>
</organism>
<dbReference type="PANTHER" id="PTHR13237:SF8">
    <property type="entry name" value="SOMETHING ABOUT SILENCING PROTEIN 10"/>
    <property type="match status" value="1"/>
</dbReference>
<evidence type="ECO:0000256" key="3">
    <source>
        <dbReference type="ARBA" id="ARBA00022553"/>
    </source>
</evidence>
<dbReference type="GO" id="GO:0032040">
    <property type="term" value="C:small-subunit processome"/>
    <property type="evidence" value="ECO:0007669"/>
    <property type="project" value="TreeGrafter"/>
</dbReference>
<gene>
    <name evidence="7" type="ORF">KPH14_009827</name>
</gene>
<dbReference type="InterPro" id="IPR018972">
    <property type="entry name" value="Sas10_C_dom"/>
</dbReference>
<comment type="similarity">
    <text evidence="2">Belongs to the SAS10 family.</text>
</comment>
<keyword evidence="3" id="KW-0597">Phosphoprotein</keyword>